<accession>A0AAN9KWH0</accession>
<protein>
    <submittedName>
        <fullName evidence="1">Uncharacterized protein</fullName>
    </submittedName>
</protein>
<evidence type="ECO:0000313" key="2">
    <source>
        <dbReference type="Proteomes" id="UP001367508"/>
    </source>
</evidence>
<reference evidence="1 2" key="1">
    <citation type="submission" date="2024-01" db="EMBL/GenBank/DDBJ databases">
        <title>The genomes of 5 underutilized Papilionoideae crops provide insights into root nodulation and disease resistanc.</title>
        <authorList>
            <person name="Jiang F."/>
        </authorList>
    </citation>
    <scope>NUCLEOTIDE SEQUENCE [LARGE SCALE GENOMIC DNA]</scope>
    <source>
        <strain evidence="1">LVBAO_FW01</strain>
        <tissue evidence="1">Leaves</tissue>
    </source>
</reference>
<comment type="caution">
    <text evidence="1">The sequence shown here is derived from an EMBL/GenBank/DDBJ whole genome shotgun (WGS) entry which is preliminary data.</text>
</comment>
<name>A0AAN9KWH0_CANGL</name>
<dbReference type="AlphaFoldDB" id="A0AAN9KWH0"/>
<keyword evidence="2" id="KW-1185">Reference proteome</keyword>
<organism evidence="1 2">
    <name type="scientific">Canavalia gladiata</name>
    <name type="common">Sword bean</name>
    <name type="synonym">Dolichos gladiatus</name>
    <dbReference type="NCBI Taxonomy" id="3824"/>
    <lineage>
        <taxon>Eukaryota</taxon>
        <taxon>Viridiplantae</taxon>
        <taxon>Streptophyta</taxon>
        <taxon>Embryophyta</taxon>
        <taxon>Tracheophyta</taxon>
        <taxon>Spermatophyta</taxon>
        <taxon>Magnoliopsida</taxon>
        <taxon>eudicotyledons</taxon>
        <taxon>Gunneridae</taxon>
        <taxon>Pentapetalae</taxon>
        <taxon>rosids</taxon>
        <taxon>fabids</taxon>
        <taxon>Fabales</taxon>
        <taxon>Fabaceae</taxon>
        <taxon>Papilionoideae</taxon>
        <taxon>50 kb inversion clade</taxon>
        <taxon>NPAAA clade</taxon>
        <taxon>indigoferoid/millettioid clade</taxon>
        <taxon>Phaseoleae</taxon>
        <taxon>Canavalia</taxon>
    </lineage>
</organism>
<gene>
    <name evidence="1" type="ORF">VNO77_27180</name>
</gene>
<evidence type="ECO:0000313" key="1">
    <source>
        <dbReference type="EMBL" id="KAK7323692.1"/>
    </source>
</evidence>
<proteinExistence type="predicted"/>
<sequence length="85" mass="9933">MCGQFVVDILYSWMGQCLSVSNCPNRETKSNQVGKNLQDYERKDLWFALYEETDWKSENFLEGCSMDMSRIFNRATSFLQNSSPL</sequence>
<dbReference type="EMBL" id="JAYMYQ010000006">
    <property type="protein sequence ID" value="KAK7323692.1"/>
    <property type="molecule type" value="Genomic_DNA"/>
</dbReference>
<dbReference type="Proteomes" id="UP001367508">
    <property type="component" value="Unassembled WGS sequence"/>
</dbReference>